<dbReference type="InterPro" id="IPR002123">
    <property type="entry name" value="Plipid/glycerol_acylTrfase"/>
</dbReference>
<dbReference type="SUPFAM" id="SSF69593">
    <property type="entry name" value="Glycerol-3-phosphate (1)-acyltransferase"/>
    <property type="match status" value="1"/>
</dbReference>
<evidence type="ECO:0000259" key="2">
    <source>
        <dbReference type="SMART" id="SM00563"/>
    </source>
</evidence>
<evidence type="ECO:0000256" key="1">
    <source>
        <dbReference type="SAM" id="Phobius"/>
    </source>
</evidence>
<dbReference type="RefSeq" id="WP_201673425.1">
    <property type="nucleotide sequence ID" value="NZ_JAEQNE010000001.1"/>
</dbReference>
<organism evidence="3 4">
    <name type="scientific">Ramlibacter monticola</name>
    <dbReference type="NCBI Taxonomy" id="1926872"/>
    <lineage>
        <taxon>Bacteria</taxon>
        <taxon>Pseudomonadati</taxon>
        <taxon>Pseudomonadota</taxon>
        <taxon>Betaproteobacteria</taxon>
        <taxon>Burkholderiales</taxon>
        <taxon>Comamonadaceae</taxon>
        <taxon>Ramlibacter</taxon>
    </lineage>
</organism>
<dbReference type="Proteomes" id="UP000599109">
    <property type="component" value="Unassembled WGS sequence"/>
</dbReference>
<keyword evidence="1" id="KW-0472">Membrane</keyword>
<dbReference type="GO" id="GO:0016746">
    <property type="term" value="F:acyltransferase activity"/>
    <property type="evidence" value="ECO:0007669"/>
    <property type="project" value="UniProtKB-KW"/>
</dbReference>
<keyword evidence="3" id="KW-0808">Transferase</keyword>
<dbReference type="CDD" id="cd07990">
    <property type="entry name" value="LPLAT_LCLAT1-like"/>
    <property type="match status" value="1"/>
</dbReference>
<comment type="caution">
    <text evidence="3">The sequence shown here is derived from an EMBL/GenBank/DDBJ whole genome shotgun (WGS) entry which is preliminary data.</text>
</comment>
<evidence type="ECO:0000313" key="4">
    <source>
        <dbReference type="Proteomes" id="UP000599109"/>
    </source>
</evidence>
<evidence type="ECO:0000313" key="3">
    <source>
        <dbReference type="EMBL" id="MBL0390848.1"/>
    </source>
</evidence>
<keyword evidence="3" id="KW-0012">Acyltransferase</keyword>
<accession>A0A936YWK8</accession>
<dbReference type="NCBIfam" id="NF010621">
    <property type="entry name" value="PRK14014.1"/>
    <property type="match status" value="1"/>
</dbReference>
<dbReference type="AlphaFoldDB" id="A0A936YWK8"/>
<dbReference type="SMART" id="SM00563">
    <property type="entry name" value="PlsC"/>
    <property type="match status" value="1"/>
</dbReference>
<keyword evidence="4" id="KW-1185">Reference proteome</keyword>
<reference evidence="3 4" key="1">
    <citation type="journal article" date="2017" name="Int. J. Syst. Evol. Microbiol.">
        <title>Ramlibacter monticola sp. nov., isolated from forest soil.</title>
        <authorList>
            <person name="Chaudhary D.K."/>
            <person name="Kim J."/>
        </authorList>
    </citation>
    <scope>NUCLEOTIDE SEQUENCE [LARGE SCALE GENOMIC DNA]</scope>
    <source>
        <strain evidence="3 4">KACC 19175</strain>
    </source>
</reference>
<feature type="domain" description="Phospholipid/glycerol acyltransferase" evidence="2">
    <location>
        <begin position="92"/>
        <end position="234"/>
    </location>
</feature>
<keyword evidence="1" id="KW-1133">Transmembrane helix</keyword>
<gene>
    <name evidence="3" type="ORF">JJ685_06810</name>
</gene>
<feature type="transmembrane region" description="Helical" evidence="1">
    <location>
        <begin position="16"/>
        <end position="42"/>
    </location>
</feature>
<dbReference type="EMBL" id="JAEQNE010000001">
    <property type="protein sequence ID" value="MBL0390848.1"/>
    <property type="molecule type" value="Genomic_DNA"/>
</dbReference>
<feature type="transmembrane region" description="Helical" evidence="1">
    <location>
        <begin position="126"/>
        <end position="144"/>
    </location>
</feature>
<dbReference type="PANTHER" id="PTHR10983:SF16">
    <property type="entry name" value="LYSOCARDIOLIPIN ACYLTRANSFERASE 1"/>
    <property type="match status" value="1"/>
</dbReference>
<proteinExistence type="predicted"/>
<dbReference type="PANTHER" id="PTHR10983">
    <property type="entry name" value="1-ACYLGLYCEROL-3-PHOSPHATE ACYLTRANSFERASE-RELATED"/>
    <property type="match status" value="1"/>
</dbReference>
<name>A0A936YWK8_9BURK</name>
<protein>
    <submittedName>
        <fullName evidence="3">Acyltransferase</fullName>
    </submittedName>
</protein>
<sequence length="317" mass="35814">MRSPLIYLPAPVRGGIALLALAANTVLCSLPLFAFAVLKLVLPFTPVRRRIDPVLHRIANAWVAGNSLWMRLLHPTRWEVDKLPATRGTDWYLVNCNHQSWADIFVLQHLLHGRVPMLKFFLKQELIYVPVIGLAWWALDFPFMKRHGKEALRRNPQRRADDKEATLRACRKFAVVPTSVMNFAEGTRFTAEKRSQQNSPYRHLLKPKAGALALTLGAMGDRFDALLDVTIAYSPTIPSFWDFACGRVERVAVHLEALPVPTEFVGLDYAGDSQGRKRFGRWLDALWAKKDARMQQLLGTARTETAPEELAGEPAEV</sequence>
<dbReference type="Pfam" id="PF01553">
    <property type="entry name" value="Acyltransferase"/>
    <property type="match status" value="1"/>
</dbReference>
<keyword evidence="1" id="KW-0812">Transmembrane</keyword>